<evidence type="ECO:0000256" key="1">
    <source>
        <dbReference type="ARBA" id="ARBA00001933"/>
    </source>
</evidence>
<dbReference type="CDD" id="cd07377">
    <property type="entry name" value="WHTH_GntR"/>
    <property type="match status" value="1"/>
</dbReference>
<comment type="subunit">
    <text evidence="4">Homodimer.</text>
</comment>
<dbReference type="PROSITE" id="PS50949">
    <property type="entry name" value="HTH_GNTR"/>
    <property type="match status" value="1"/>
</dbReference>
<dbReference type="AlphaFoldDB" id="A0A348AG38"/>
<keyword evidence="6 12" id="KW-0808">Transferase</keyword>
<dbReference type="RefSeq" id="WP_126306474.1">
    <property type="nucleotide sequence ID" value="NZ_AP018449.1"/>
</dbReference>
<dbReference type="Gene3D" id="1.10.10.10">
    <property type="entry name" value="Winged helix-like DNA-binding domain superfamily/Winged helix DNA-binding domain"/>
    <property type="match status" value="1"/>
</dbReference>
<proteinExistence type="inferred from homology"/>
<dbReference type="Proteomes" id="UP000276437">
    <property type="component" value="Chromosome"/>
</dbReference>
<dbReference type="KEGG" id="mana:MAMMFC1_00684"/>
<dbReference type="EMBL" id="AP018449">
    <property type="protein sequence ID" value="BBB90036.1"/>
    <property type="molecule type" value="Genomic_DNA"/>
</dbReference>
<dbReference type="SUPFAM" id="SSF46785">
    <property type="entry name" value="Winged helix' DNA-binding domain"/>
    <property type="match status" value="1"/>
</dbReference>
<dbReference type="Gene3D" id="3.40.640.10">
    <property type="entry name" value="Type I PLP-dependent aspartate aminotransferase-like (Major domain)"/>
    <property type="match status" value="1"/>
</dbReference>
<evidence type="ECO:0000313" key="12">
    <source>
        <dbReference type="EMBL" id="BBB90036.1"/>
    </source>
</evidence>
<comment type="similarity">
    <text evidence="3">Belongs to the class-I pyridoxal-phosphate-dependent aminotransferase family.</text>
</comment>
<keyword evidence="5 12" id="KW-0032">Aminotransferase</keyword>
<dbReference type="Gene3D" id="3.90.1150.10">
    <property type="entry name" value="Aspartate Aminotransferase, domain 1"/>
    <property type="match status" value="1"/>
</dbReference>
<dbReference type="PANTHER" id="PTHR46577">
    <property type="entry name" value="HTH-TYPE TRANSCRIPTIONAL REGULATORY PROTEIN GABR"/>
    <property type="match status" value="1"/>
</dbReference>
<dbReference type="FunFam" id="3.40.640.10:FF:000053">
    <property type="entry name" value="Aminotransferase, class I"/>
    <property type="match status" value="1"/>
</dbReference>
<dbReference type="InterPro" id="IPR015424">
    <property type="entry name" value="PyrdxlP-dep_Trfase"/>
</dbReference>
<dbReference type="Pfam" id="PF00155">
    <property type="entry name" value="Aminotran_1_2"/>
    <property type="match status" value="1"/>
</dbReference>
<evidence type="ECO:0000256" key="5">
    <source>
        <dbReference type="ARBA" id="ARBA00022576"/>
    </source>
</evidence>
<dbReference type="SMART" id="SM00345">
    <property type="entry name" value="HTH_GNTR"/>
    <property type="match status" value="1"/>
</dbReference>
<dbReference type="OrthoDB" id="9802328at2"/>
<dbReference type="InterPro" id="IPR036388">
    <property type="entry name" value="WH-like_DNA-bd_sf"/>
</dbReference>
<evidence type="ECO:0000256" key="9">
    <source>
        <dbReference type="ARBA" id="ARBA00023125"/>
    </source>
</evidence>
<keyword evidence="13" id="KW-1185">Reference proteome</keyword>
<dbReference type="InterPro" id="IPR015422">
    <property type="entry name" value="PyrdxlP-dep_Trfase_small"/>
</dbReference>
<comment type="similarity">
    <text evidence="2">In the C-terminal section; belongs to the class-I pyridoxal-phosphate-dependent aminotransferase family.</text>
</comment>
<dbReference type="PRINTS" id="PR00035">
    <property type="entry name" value="HTHGNTR"/>
</dbReference>
<evidence type="ECO:0000313" key="13">
    <source>
        <dbReference type="Proteomes" id="UP000276437"/>
    </source>
</evidence>
<evidence type="ECO:0000256" key="10">
    <source>
        <dbReference type="ARBA" id="ARBA00023163"/>
    </source>
</evidence>
<accession>A0A348AG38</accession>
<dbReference type="InterPro" id="IPR004839">
    <property type="entry name" value="Aminotransferase_I/II_large"/>
</dbReference>
<gene>
    <name evidence="12" type="primary">lysN_1</name>
    <name evidence="12" type="ORF">MAMMFC1_00684</name>
</gene>
<organism evidence="12 13">
    <name type="scientific">Methylomusa anaerophila</name>
    <dbReference type="NCBI Taxonomy" id="1930071"/>
    <lineage>
        <taxon>Bacteria</taxon>
        <taxon>Bacillati</taxon>
        <taxon>Bacillota</taxon>
        <taxon>Negativicutes</taxon>
        <taxon>Selenomonadales</taxon>
        <taxon>Sporomusaceae</taxon>
        <taxon>Methylomusa</taxon>
    </lineage>
</organism>
<evidence type="ECO:0000259" key="11">
    <source>
        <dbReference type="PROSITE" id="PS50949"/>
    </source>
</evidence>
<dbReference type="EC" id="2.6.1.39" evidence="12"/>
<dbReference type="GO" id="GO:0047536">
    <property type="term" value="F:2-aminoadipate transaminase activity"/>
    <property type="evidence" value="ECO:0007669"/>
    <property type="project" value="UniProtKB-EC"/>
</dbReference>
<keyword evidence="10" id="KW-0804">Transcription</keyword>
<evidence type="ECO:0000256" key="2">
    <source>
        <dbReference type="ARBA" id="ARBA00005384"/>
    </source>
</evidence>
<sequence>MDISKIIGGIRLDPAATIPLYIQIANAVAAKIQENILPPNTKLPPERELAELLKVSRTTAINAYHQLERQKMVRTRIGSGTYIAELSSHSVPKADIPWHQLFSPHLQTPLSSIIKELVSTVVSSDSISLSAGMPDPALYPLDAFHDLFNLTIKNLDSTDFGHIPTEGYFPLRQELARYLNQKNIFSQPDDILVSTGSQQALYLLTKVLLAPGDYVIVESPTYLGAIQMFQSAGARILTLPAAGRFPLSLMEDYLIRYRPKLLYILPTFQNPNGRLIPLNERQEILSLASRHRLAIIEDDPYGELYYGEAPPPSLKALDHYGGVIYLSTFSKILFPGLRTGWIAAPAAVINRVALEKQYMDLHSNNISQWLLTNFLGHNLLESHLKLVRREYKKRRDSAARALRRHLETLISFSVPGGGFYLWCHLENRITSRQLLHEVTKENVSFVPGEAFYADPLGEKEFRLCFVTHREELLQEGVKRLAQALHALMKNTVASQTNRPNSIRPII</sequence>
<name>A0A348AG38_9FIRM</name>
<evidence type="ECO:0000256" key="6">
    <source>
        <dbReference type="ARBA" id="ARBA00022679"/>
    </source>
</evidence>
<dbReference type="InterPro" id="IPR051446">
    <property type="entry name" value="HTH_trans_reg/aminotransferase"/>
</dbReference>
<dbReference type="InterPro" id="IPR015421">
    <property type="entry name" value="PyrdxlP-dep_Trfase_major"/>
</dbReference>
<dbReference type="CDD" id="cd00609">
    <property type="entry name" value="AAT_like"/>
    <property type="match status" value="1"/>
</dbReference>
<comment type="cofactor">
    <cofactor evidence="1">
        <name>pyridoxal 5'-phosphate</name>
        <dbReference type="ChEBI" id="CHEBI:597326"/>
    </cofactor>
</comment>
<evidence type="ECO:0000256" key="8">
    <source>
        <dbReference type="ARBA" id="ARBA00023015"/>
    </source>
</evidence>
<dbReference type="SUPFAM" id="SSF53383">
    <property type="entry name" value="PLP-dependent transferases"/>
    <property type="match status" value="1"/>
</dbReference>
<dbReference type="Pfam" id="PF00392">
    <property type="entry name" value="GntR"/>
    <property type="match status" value="1"/>
</dbReference>
<dbReference type="GO" id="GO:0003700">
    <property type="term" value="F:DNA-binding transcription factor activity"/>
    <property type="evidence" value="ECO:0007669"/>
    <property type="project" value="InterPro"/>
</dbReference>
<keyword evidence="9" id="KW-0238">DNA-binding</keyword>
<evidence type="ECO:0000256" key="3">
    <source>
        <dbReference type="ARBA" id="ARBA00007441"/>
    </source>
</evidence>
<evidence type="ECO:0000256" key="7">
    <source>
        <dbReference type="ARBA" id="ARBA00022898"/>
    </source>
</evidence>
<dbReference type="GO" id="GO:0030170">
    <property type="term" value="F:pyridoxal phosphate binding"/>
    <property type="evidence" value="ECO:0007669"/>
    <property type="project" value="InterPro"/>
</dbReference>
<reference evidence="12 13" key="1">
    <citation type="journal article" date="2018" name="Int. J. Syst. Evol. Microbiol.">
        <title>Methylomusa anaerophila gen. nov., sp. nov., an anaerobic methanol-utilizing bacterium isolated from a microbial fuel cell.</title>
        <authorList>
            <person name="Amano N."/>
            <person name="Yamamuro A."/>
            <person name="Miyahara M."/>
            <person name="Kouzuma A."/>
            <person name="Abe T."/>
            <person name="Watanabe K."/>
        </authorList>
    </citation>
    <scope>NUCLEOTIDE SEQUENCE [LARGE SCALE GENOMIC DNA]</scope>
    <source>
        <strain evidence="12 13">MMFC1</strain>
    </source>
</reference>
<protein>
    <submittedName>
        <fullName evidence="12">2-aminoadipate transaminase</fullName>
        <ecNumber evidence="12">2.6.1.39</ecNumber>
    </submittedName>
</protein>
<keyword evidence="7" id="KW-0663">Pyridoxal phosphate</keyword>
<keyword evidence="8" id="KW-0805">Transcription regulation</keyword>
<dbReference type="InterPro" id="IPR000524">
    <property type="entry name" value="Tscrpt_reg_HTH_GntR"/>
</dbReference>
<dbReference type="GO" id="GO:0003677">
    <property type="term" value="F:DNA binding"/>
    <property type="evidence" value="ECO:0007669"/>
    <property type="project" value="UniProtKB-KW"/>
</dbReference>
<dbReference type="InterPro" id="IPR036390">
    <property type="entry name" value="WH_DNA-bd_sf"/>
</dbReference>
<feature type="domain" description="HTH gntR-type" evidence="11">
    <location>
        <begin position="18"/>
        <end position="86"/>
    </location>
</feature>
<evidence type="ECO:0000256" key="4">
    <source>
        <dbReference type="ARBA" id="ARBA00011738"/>
    </source>
</evidence>
<dbReference type="PANTHER" id="PTHR46577:SF2">
    <property type="entry name" value="TRANSCRIPTIONAL REGULATORY PROTEIN"/>
    <property type="match status" value="1"/>
</dbReference>